<dbReference type="Proteomes" id="UP000643701">
    <property type="component" value="Unassembled WGS sequence"/>
</dbReference>
<dbReference type="InterPro" id="IPR044880">
    <property type="entry name" value="NCX_ion-bd_dom_sf"/>
</dbReference>
<dbReference type="Pfam" id="PF01699">
    <property type="entry name" value="Na_Ca_ex"/>
    <property type="match status" value="2"/>
</dbReference>
<dbReference type="GO" id="GO:0005262">
    <property type="term" value="F:calcium channel activity"/>
    <property type="evidence" value="ECO:0007669"/>
    <property type="project" value="TreeGrafter"/>
</dbReference>
<evidence type="ECO:0000256" key="5">
    <source>
        <dbReference type="SAM" id="Phobius"/>
    </source>
</evidence>
<sequence>MDYLLIAIGFVLLVIGGEFLVKSSVGLSFKLKLSKMVIGLTVVSFATSAPELLVSIKAALGGNPDIASGNVIGSNIANIGLVLGLTAIILPMEFDRDFFRMNWPFMMLLSFLMYYFLWSDAVITFFEGFILIVLLLIFLFVLLRKSRGTSAIANSEVNEQLEQASYFKIIIWLLIGGSALFFGSKFLVNGSVNVAENLGISKRTIAVTMIAVGTSVPELAASIISALKGEKSISLGNLIGSNIFNIGSVIGVTAMIQPIRLESDLVLTNDMVWMISISALILPLALLPKFMVLSRYKGFLIFLSYIVFLLLLVVNKFNS</sequence>
<feature type="transmembrane region" description="Helical" evidence="5">
    <location>
        <begin position="72"/>
        <end position="91"/>
    </location>
</feature>
<dbReference type="GO" id="GO:0006874">
    <property type="term" value="P:intracellular calcium ion homeostasis"/>
    <property type="evidence" value="ECO:0007669"/>
    <property type="project" value="TreeGrafter"/>
</dbReference>
<evidence type="ECO:0000256" key="4">
    <source>
        <dbReference type="ARBA" id="ARBA00023136"/>
    </source>
</evidence>
<gene>
    <name evidence="7" type="ORF">G7034_00540</name>
</gene>
<feature type="transmembrane region" description="Helical" evidence="5">
    <location>
        <begin position="239"/>
        <end position="259"/>
    </location>
</feature>
<evidence type="ECO:0000256" key="2">
    <source>
        <dbReference type="ARBA" id="ARBA00022692"/>
    </source>
</evidence>
<protein>
    <submittedName>
        <fullName evidence="7">Calcium/sodium antiporter</fullName>
    </submittedName>
</protein>
<dbReference type="PANTHER" id="PTHR10846:SF8">
    <property type="entry name" value="INNER MEMBRANE PROTEIN YRBG"/>
    <property type="match status" value="1"/>
</dbReference>
<dbReference type="AlphaFoldDB" id="A0A967AAN5"/>
<proteinExistence type="predicted"/>
<dbReference type="InterPro" id="IPR004837">
    <property type="entry name" value="NaCa_Exmemb"/>
</dbReference>
<keyword evidence="2 5" id="KW-0812">Transmembrane</keyword>
<feature type="transmembrane region" description="Helical" evidence="5">
    <location>
        <begin position="6"/>
        <end position="25"/>
    </location>
</feature>
<feature type="domain" description="Sodium/calcium exchanger membrane region" evidence="6">
    <location>
        <begin position="169"/>
        <end position="313"/>
    </location>
</feature>
<comment type="subcellular location">
    <subcellularLocation>
        <location evidence="1">Membrane</location>
        <topology evidence="1">Multi-pass membrane protein</topology>
    </subcellularLocation>
</comment>
<organism evidence="7 8">
    <name type="scientific">Psychroflexus maritimus</name>
    <dbReference type="NCBI Taxonomy" id="2714865"/>
    <lineage>
        <taxon>Bacteria</taxon>
        <taxon>Pseudomonadati</taxon>
        <taxon>Bacteroidota</taxon>
        <taxon>Flavobacteriia</taxon>
        <taxon>Flavobacteriales</taxon>
        <taxon>Flavobacteriaceae</taxon>
        <taxon>Psychroflexus</taxon>
    </lineage>
</organism>
<feature type="transmembrane region" description="Helical" evidence="5">
    <location>
        <begin position="98"/>
        <end position="117"/>
    </location>
</feature>
<dbReference type="PANTHER" id="PTHR10846">
    <property type="entry name" value="SODIUM/POTASSIUM/CALCIUM EXCHANGER"/>
    <property type="match status" value="1"/>
</dbReference>
<comment type="caution">
    <text evidence="7">The sequence shown here is derived from an EMBL/GenBank/DDBJ whole genome shotgun (WGS) entry which is preliminary data.</text>
</comment>
<reference evidence="7" key="1">
    <citation type="submission" date="2020-03" db="EMBL/GenBank/DDBJ databases">
        <title>Psychroflexus Maritimus sp. nov., isolate from marine sediment.</title>
        <authorList>
            <person name="Zhong Y.-L."/>
        </authorList>
    </citation>
    <scope>NUCLEOTIDE SEQUENCE</scope>
    <source>
        <strain evidence="7">C1</strain>
    </source>
</reference>
<dbReference type="GO" id="GO:0005886">
    <property type="term" value="C:plasma membrane"/>
    <property type="evidence" value="ECO:0007669"/>
    <property type="project" value="TreeGrafter"/>
</dbReference>
<feature type="transmembrane region" description="Helical" evidence="5">
    <location>
        <begin position="299"/>
        <end position="317"/>
    </location>
</feature>
<evidence type="ECO:0000313" key="8">
    <source>
        <dbReference type="Proteomes" id="UP000643701"/>
    </source>
</evidence>
<dbReference type="Gene3D" id="1.20.1420.30">
    <property type="entry name" value="NCX, central ion-binding region"/>
    <property type="match status" value="1"/>
</dbReference>
<dbReference type="GO" id="GO:0008273">
    <property type="term" value="F:calcium, potassium:sodium antiporter activity"/>
    <property type="evidence" value="ECO:0007669"/>
    <property type="project" value="TreeGrafter"/>
</dbReference>
<dbReference type="EMBL" id="JAANAS010000001">
    <property type="protein sequence ID" value="NGZ88737.1"/>
    <property type="molecule type" value="Genomic_DNA"/>
</dbReference>
<keyword evidence="3 5" id="KW-1133">Transmembrane helix</keyword>
<evidence type="ECO:0000256" key="1">
    <source>
        <dbReference type="ARBA" id="ARBA00004141"/>
    </source>
</evidence>
<dbReference type="RefSeq" id="WP_166399003.1">
    <property type="nucleotide sequence ID" value="NZ_JAANAS010000001.1"/>
</dbReference>
<accession>A0A967AAN5</accession>
<evidence type="ECO:0000256" key="3">
    <source>
        <dbReference type="ARBA" id="ARBA00022989"/>
    </source>
</evidence>
<dbReference type="InterPro" id="IPR004481">
    <property type="entry name" value="K/Na/Ca-exchanger"/>
</dbReference>
<evidence type="ECO:0000313" key="7">
    <source>
        <dbReference type="EMBL" id="NGZ88737.1"/>
    </source>
</evidence>
<feature type="transmembrane region" description="Helical" evidence="5">
    <location>
        <begin position="123"/>
        <end position="143"/>
    </location>
</feature>
<feature type="domain" description="Sodium/calcium exchanger membrane region" evidence="6">
    <location>
        <begin position="3"/>
        <end position="143"/>
    </location>
</feature>
<dbReference type="NCBIfam" id="TIGR00367">
    <property type="entry name" value="calcium/sodium antiporter"/>
    <property type="match status" value="1"/>
</dbReference>
<feature type="transmembrane region" description="Helical" evidence="5">
    <location>
        <begin position="271"/>
        <end position="287"/>
    </location>
</feature>
<name>A0A967AAN5_9FLAO</name>
<feature type="transmembrane region" description="Helical" evidence="5">
    <location>
        <begin position="37"/>
        <end position="60"/>
    </location>
</feature>
<keyword evidence="4 5" id="KW-0472">Membrane</keyword>
<feature type="transmembrane region" description="Helical" evidence="5">
    <location>
        <begin position="204"/>
        <end position="227"/>
    </location>
</feature>
<keyword evidence="8" id="KW-1185">Reference proteome</keyword>
<feature type="transmembrane region" description="Helical" evidence="5">
    <location>
        <begin position="164"/>
        <end position="184"/>
    </location>
</feature>
<evidence type="ECO:0000259" key="6">
    <source>
        <dbReference type="Pfam" id="PF01699"/>
    </source>
</evidence>